<keyword evidence="3" id="KW-0560">Oxidoreductase</keyword>
<dbReference type="Proteomes" id="UP000503462">
    <property type="component" value="Chromosome 5"/>
</dbReference>
<dbReference type="OrthoDB" id="2102561at2759"/>
<accession>A0A6H0Y551</accession>
<evidence type="ECO:0000256" key="4">
    <source>
        <dbReference type="RuleBase" id="RU000363"/>
    </source>
</evidence>
<dbReference type="GO" id="GO:0004806">
    <property type="term" value="F:triacylglycerol lipase activity"/>
    <property type="evidence" value="ECO:0007669"/>
    <property type="project" value="TreeGrafter"/>
</dbReference>
<name>A0A6H0Y551_9PEZI</name>
<keyword evidence="6" id="KW-1185">Reference proteome</keyword>
<dbReference type="PRINTS" id="PR00081">
    <property type="entry name" value="GDHRDH"/>
</dbReference>
<dbReference type="EMBL" id="CP051143">
    <property type="protein sequence ID" value="QIX02144.1"/>
    <property type="molecule type" value="Genomic_DNA"/>
</dbReference>
<evidence type="ECO:0000313" key="5">
    <source>
        <dbReference type="EMBL" id="QIX02144.1"/>
    </source>
</evidence>
<dbReference type="CDD" id="cd05374">
    <property type="entry name" value="17beta-HSD-like_SDR_c"/>
    <property type="match status" value="1"/>
</dbReference>
<keyword evidence="2" id="KW-0521">NADP</keyword>
<dbReference type="GO" id="GO:0019433">
    <property type="term" value="P:triglyceride catabolic process"/>
    <property type="evidence" value="ECO:0007669"/>
    <property type="project" value="TreeGrafter"/>
</dbReference>
<dbReference type="Pfam" id="PF00106">
    <property type="entry name" value="adh_short"/>
    <property type="match status" value="1"/>
</dbReference>
<evidence type="ECO:0000313" key="6">
    <source>
        <dbReference type="Proteomes" id="UP000503462"/>
    </source>
</evidence>
<reference evidence="5 6" key="1">
    <citation type="journal article" date="2016" name="Sci. Rep.">
        <title>Peltaster fructicola genome reveals evolution from an invasive phytopathogen to an ectophytic parasite.</title>
        <authorList>
            <person name="Xu C."/>
            <person name="Chen H."/>
            <person name="Gleason M.L."/>
            <person name="Xu J.R."/>
            <person name="Liu H."/>
            <person name="Zhang R."/>
            <person name="Sun G."/>
        </authorList>
    </citation>
    <scope>NUCLEOTIDE SEQUENCE [LARGE SCALE GENOMIC DNA]</scope>
    <source>
        <strain evidence="5 6">LNHT1506</strain>
    </source>
</reference>
<dbReference type="GO" id="GO:0005783">
    <property type="term" value="C:endoplasmic reticulum"/>
    <property type="evidence" value="ECO:0007669"/>
    <property type="project" value="TreeGrafter"/>
</dbReference>
<dbReference type="PANTHER" id="PTHR44169:SF3">
    <property type="entry name" value="SHORT-CHAIN DEHYDROGENASE SRDE"/>
    <property type="match status" value="1"/>
</dbReference>
<evidence type="ECO:0000256" key="1">
    <source>
        <dbReference type="ARBA" id="ARBA00006484"/>
    </source>
</evidence>
<sequence>MAYKSCLIRRGSIEVGFRDYTQTITMPGKSVLITGCSDGGLGSALALAFHKRGYRVVASARNVAKMGQMKAAGIETVTLDVQSEESIKEAVAEVTKVLGGQLDFLVNNAGAGYSMPIMDIKQDQLKNIFDLNVFSLVSVTQGFLPLLRKAGGTVVNNTSVAGTVTGGVPIQSAYNATKAAAIVITNNLRLELKPFGVKVIDLRTAAVKTQFFQNAGTANLPADSIYQPAKDAICYFMEGGDLMTNAMAAETWASRVVGDLSKSSPPLVIWRGTQATQLWLLSFFPIHWFDPVIKNVVGLSVLDKRLKEQGRLKQI</sequence>
<dbReference type="GO" id="GO:0006654">
    <property type="term" value="P:phosphatidic acid biosynthetic process"/>
    <property type="evidence" value="ECO:0007669"/>
    <property type="project" value="TreeGrafter"/>
</dbReference>
<evidence type="ECO:0000256" key="2">
    <source>
        <dbReference type="ARBA" id="ARBA00022857"/>
    </source>
</evidence>
<dbReference type="PROSITE" id="PS00061">
    <property type="entry name" value="ADH_SHORT"/>
    <property type="match status" value="1"/>
</dbReference>
<dbReference type="PRINTS" id="PR00080">
    <property type="entry name" value="SDRFAMILY"/>
</dbReference>
<dbReference type="GO" id="GO:0005811">
    <property type="term" value="C:lipid droplet"/>
    <property type="evidence" value="ECO:0007669"/>
    <property type="project" value="TreeGrafter"/>
</dbReference>
<evidence type="ECO:0000256" key="3">
    <source>
        <dbReference type="ARBA" id="ARBA00023002"/>
    </source>
</evidence>
<dbReference type="AlphaFoldDB" id="A0A6H0Y551"/>
<dbReference type="SUPFAM" id="SSF51735">
    <property type="entry name" value="NAD(P)-binding Rossmann-fold domains"/>
    <property type="match status" value="1"/>
</dbReference>
<protein>
    <submittedName>
        <fullName evidence="5">Uncharacterized protein</fullName>
    </submittedName>
</protein>
<gene>
    <name evidence="5" type="ORF">AMS68_007661</name>
</gene>
<dbReference type="InterPro" id="IPR002347">
    <property type="entry name" value="SDR_fam"/>
</dbReference>
<dbReference type="Gene3D" id="3.40.50.720">
    <property type="entry name" value="NAD(P)-binding Rossmann-like Domain"/>
    <property type="match status" value="1"/>
</dbReference>
<proteinExistence type="inferred from homology"/>
<dbReference type="PANTHER" id="PTHR44169">
    <property type="entry name" value="NADPH-DEPENDENT 1-ACYLDIHYDROXYACETONE PHOSPHATE REDUCTASE"/>
    <property type="match status" value="1"/>
</dbReference>
<dbReference type="InterPro" id="IPR020904">
    <property type="entry name" value="Sc_DH/Rdtase_CS"/>
</dbReference>
<organism evidence="5 6">
    <name type="scientific">Peltaster fructicola</name>
    <dbReference type="NCBI Taxonomy" id="286661"/>
    <lineage>
        <taxon>Eukaryota</taxon>
        <taxon>Fungi</taxon>
        <taxon>Dikarya</taxon>
        <taxon>Ascomycota</taxon>
        <taxon>Pezizomycotina</taxon>
        <taxon>Dothideomycetes</taxon>
        <taxon>Dothideomycetes incertae sedis</taxon>
        <taxon>Peltaster</taxon>
    </lineage>
</organism>
<dbReference type="InterPro" id="IPR036291">
    <property type="entry name" value="NAD(P)-bd_dom_sf"/>
</dbReference>
<comment type="similarity">
    <text evidence="1 4">Belongs to the short-chain dehydrogenases/reductases (SDR) family.</text>
</comment>
<dbReference type="GO" id="GO:0000140">
    <property type="term" value="F:acylglycerone-phosphate reductase (NADP+) activity"/>
    <property type="evidence" value="ECO:0007669"/>
    <property type="project" value="TreeGrafter"/>
</dbReference>